<feature type="compositionally biased region" description="Basic and acidic residues" evidence="1">
    <location>
        <begin position="950"/>
        <end position="962"/>
    </location>
</feature>
<dbReference type="OrthoDB" id="3437384at2759"/>
<accession>R7YLU9</accession>
<feature type="compositionally biased region" description="Basic residues" evidence="1">
    <location>
        <begin position="621"/>
        <end position="633"/>
    </location>
</feature>
<gene>
    <name evidence="2" type="ORF">W97_02024</name>
</gene>
<feature type="region of interest" description="Disordered" evidence="1">
    <location>
        <begin position="176"/>
        <end position="196"/>
    </location>
</feature>
<evidence type="ECO:0000313" key="3">
    <source>
        <dbReference type="Proteomes" id="UP000016924"/>
    </source>
</evidence>
<dbReference type="eggNOG" id="ENOG502RJV2">
    <property type="taxonomic scope" value="Eukaryota"/>
</dbReference>
<feature type="region of interest" description="Disordered" evidence="1">
    <location>
        <begin position="455"/>
        <end position="493"/>
    </location>
</feature>
<feature type="compositionally biased region" description="Basic and acidic residues" evidence="1">
    <location>
        <begin position="572"/>
        <end position="590"/>
    </location>
</feature>
<sequence>MAKSKKRDSTELCCTAEQRSDSPPLPNARVSDVSKPQQPLLHESPQVDGSRYNTTRTEDIEHELQTIFEAADGDAFPPDIRRSRHDAISTSHDADFKPENFAARLRKRLSFTSTKSAHSQGKRRKAGARGSSGNSTSNELQTMKQKLSKDLLSDQARAEGGYDSDAEAIEEATLESFQLYSPSPGDGSPIRSRAESFRRTDLRSIEWTRPGHEQDQRPSRNPTMKAFFEDDELGNSKETILKVSDVRRIPESTSVPDIASEIRHVRAIRRSLSEHSISMPPPPPQILPKRVPSAASSVNSPLWKLSVPGNDHSMEDVPPVPLITSRKDLGVQSISNEVDADEWPLTSMPVSASKHTQPVADALPDENRRSRRDALETESNENAESASVKSNKRGVDRKTSQLDRKRRLDPSRSNELETEVDEPKSCNASVHLYNMRISQHLRSASTLSVAPSIKQASGVQHGRARSSLSIKSKAAPASRHQRQSSSGFASTKVPNAWGNVVSEASSVYSTRPNSPESLMLPPVPSAYTVPQSTLRNETIVDRSQTNTPLSGRSPSKPSPAPTPVVPRSHLKTLNEEVWPHNARDSRKHPDGSTAAFNNSSSSSVGKDSRFREELTPSPPTKKAKSKNRKGFGLFHHKSKKGMRALSMFDGSTYDEAPIEERKPTRLQRSMVFHGDVDQAGALWERARKAYQKEKSAMYLSPENAQSAGLFRERSASVAIPSPRRPSSMVDPTEREGRPSLADTRQIRSMSYIKRGDFLVPPELAGGKSTGPSLTAKSSVASYASVASFHSIASSRKEESVDDSTAEISAWSRYPSHTRPQRTGSAGAADNVIARDFAAVFAPGGDSTGSDSENTIKRKAAQKKKAKTGMVKSKSMTFGKNFLKNYASIFRSQSREFRRYGSGHRTSIATGGKLEYPELELLAPVMFSSIPEVAVVNTEAEGKKAKKHTAAKAESRDNEDLKKWTPKPALKQESNGGKWEFAFSNAGPSKSRTLSNAHDEGVDPTATSFEPLMSGALPSRIDGSAERDHAMPAALRWSKYYGSCVHLPGTSESNNALLSDKPLNQHRAASRDDTISSPTRQSSPLHYNNRKSASYIYSETSSKSLPGRMRHLHDKNMSVTSVVSMTRASTNDLLALMQERERLEREKLMRGAEDDWAV</sequence>
<dbReference type="Proteomes" id="UP000016924">
    <property type="component" value="Unassembled WGS sequence"/>
</dbReference>
<feature type="compositionally biased region" description="Basic and acidic residues" evidence="1">
    <location>
        <begin position="365"/>
        <end position="375"/>
    </location>
</feature>
<evidence type="ECO:0000313" key="2">
    <source>
        <dbReference type="EMBL" id="EON62799.1"/>
    </source>
</evidence>
<feature type="region of interest" description="Disordered" evidence="1">
    <location>
        <begin position="69"/>
        <end position="92"/>
    </location>
</feature>
<dbReference type="AlphaFoldDB" id="R7YLU9"/>
<feature type="compositionally biased region" description="Polar residues" evidence="1">
    <location>
        <begin position="131"/>
        <end position="145"/>
    </location>
</feature>
<feature type="compositionally biased region" description="Basic and acidic residues" evidence="1">
    <location>
        <begin position="79"/>
        <end position="92"/>
    </location>
</feature>
<dbReference type="RefSeq" id="XP_007778116.1">
    <property type="nucleotide sequence ID" value="XM_007779926.1"/>
</dbReference>
<feature type="compositionally biased region" description="Polar residues" evidence="1">
    <location>
        <begin position="1074"/>
        <end position="1090"/>
    </location>
</feature>
<dbReference type="GeneID" id="19899335"/>
<feature type="region of interest" description="Disordered" evidence="1">
    <location>
        <begin position="349"/>
        <end position="423"/>
    </location>
</feature>
<keyword evidence="3" id="KW-1185">Reference proteome</keyword>
<feature type="compositionally biased region" description="Polar residues" evidence="1">
    <location>
        <begin position="507"/>
        <end position="516"/>
    </location>
</feature>
<dbReference type="HOGENOM" id="CLU_003806_0_0_1"/>
<reference evidence="3" key="1">
    <citation type="submission" date="2012-06" db="EMBL/GenBank/DDBJ databases">
        <title>The genome sequence of Coniosporium apollinis CBS 100218.</title>
        <authorList>
            <consortium name="The Broad Institute Genome Sequencing Platform"/>
            <person name="Cuomo C."/>
            <person name="Gorbushina A."/>
            <person name="Noack S."/>
            <person name="Walker B."/>
            <person name="Young S.K."/>
            <person name="Zeng Q."/>
            <person name="Gargeya S."/>
            <person name="Fitzgerald M."/>
            <person name="Haas B."/>
            <person name="Abouelleil A."/>
            <person name="Alvarado L."/>
            <person name="Arachchi H.M."/>
            <person name="Berlin A.M."/>
            <person name="Chapman S.B."/>
            <person name="Goldberg J."/>
            <person name="Griggs A."/>
            <person name="Gujja S."/>
            <person name="Hansen M."/>
            <person name="Howarth C."/>
            <person name="Imamovic A."/>
            <person name="Larimer J."/>
            <person name="McCowan C."/>
            <person name="Montmayeur A."/>
            <person name="Murphy C."/>
            <person name="Neiman D."/>
            <person name="Pearson M."/>
            <person name="Priest M."/>
            <person name="Roberts A."/>
            <person name="Saif S."/>
            <person name="Shea T."/>
            <person name="Sisk P."/>
            <person name="Sykes S."/>
            <person name="Wortman J."/>
            <person name="Nusbaum C."/>
            <person name="Birren B."/>
        </authorList>
    </citation>
    <scope>NUCLEOTIDE SEQUENCE [LARGE SCALE GENOMIC DNA]</scope>
    <source>
        <strain evidence="3">CBS 100218</strain>
    </source>
</reference>
<feature type="compositionally biased region" description="Polar residues" evidence="1">
    <location>
        <begin position="483"/>
        <end position="493"/>
    </location>
</feature>
<feature type="region of interest" description="Disordered" evidence="1">
    <location>
        <begin position="938"/>
        <end position="1022"/>
    </location>
</feature>
<feature type="region of interest" description="Disordered" evidence="1">
    <location>
        <begin position="107"/>
        <end position="149"/>
    </location>
</feature>
<evidence type="ECO:0000256" key="1">
    <source>
        <dbReference type="SAM" id="MobiDB-lite"/>
    </source>
</evidence>
<feature type="region of interest" description="Disordered" evidence="1">
    <location>
        <begin position="1064"/>
        <end position="1090"/>
    </location>
</feature>
<protein>
    <submittedName>
        <fullName evidence="2">Uncharacterized protein</fullName>
    </submittedName>
</protein>
<feature type="region of interest" description="Disordered" evidence="1">
    <location>
        <begin position="507"/>
        <end position="633"/>
    </location>
</feature>
<name>R7YLU9_CONA1</name>
<dbReference type="EMBL" id="JH767560">
    <property type="protein sequence ID" value="EON62799.1"/>
    <property type="molecule type" value="Genomic_DNA"/>
</dbReference>
<organism evidence="2 3">
    <name type="scientific">Coniosporium apollinis (strain CBS 100218)</name>
    <name type="common">Rock-inhabiting black yeast</name>
    <dbReference type="NCBI Taxonomy" id="1168221"/>
    <lineage>
        <taxon>Eukaryota</taxon>
        <taxon>Fungi</taxon>
        <taxon>Dikarya</taxon>
        <taxon>Ascomycota</taxon>
        <taxon>Pezizomycotina</taxon>
        <taxon>Dothideomycetes</taxon>
        <taxon>Dothideomycetes incertae sedis</taxon>
        <taxon>Coniosporium</taxon>
    </lineage>
</organism>
<feature type="compositionally biased region" description="Polar residues" evidence="1">
    <location>
        <begin position="985"/>
        <end position="995"/>
    </location>
</feature>
<feature type="region of interest" description="Disordered" evidence="1">
    <location>
        <begin position="1"/>
        <end position="55"/>
    </location>
</feature>
<dbReference type="OMA" id="SMRISHH"/>
<feature type="compositionally biased region" description="Polar residues" evidence="1">
    <location>
        <begin position="528"/>
        <end position="555"/>
    </location>
</feature>
<proteinExistence type="predicted"/>
<feature type="compositionally biased region" description="Polar residues" evidence="1">
    <location>
        <begin position="110"/>
        <end position="119"/>
    </location>
</feature>
<feature type="region of interest" description="Disordered" evidence="1">
    <location>
        <begin position="720"/>
        <end position="740"/>
    </location>
</feature>
<feature type="compositionally biased region" description="Basic and acidic residues" evidence="1">
    <location>
        <begin position="393"/>
        <end position="415"/>
    </location>
</feature>